<reference evidence="1 2" key="1">
    <citation type="submission" date="2019-12" db="EMBL/GenBank/DDBJ databases">
        <title>Alteromonas phage V22 represents a new genus of marine bacteriophages that requires a novel tail fiber chaperone for host recognition.</title>
        <authorList>
            <person name="Gonzalez-Serrano R."/>
            <person name="Dunne M."/>
            <person name="Rosselli R."/>
            <person name="Martin-Cuadrado A.-B."/>
            <person name="Grosboillot V."/>
            <person name="Zinsli L."/>
            <person name="Roda-Garcia J.J."/>
            <person name="Loessner M.J."/>
            <person name="Rodriguez-Valera F."/>
        </authorList>
    </citation>
    <scope>NUCLEOTIDE SEQUENCE [LARGE SCALE GENOMIC DNA]</scope>
</reference>
<evidence type="ECO:0000313" key="1">
    <source>
        <dbReference type="EMBL" id="QHZ59724.1"/>
    </source>
</evidence>
<dbReference type="Proteomes" id="UP000479357">
    <property type="component" value="Segment"/>
</dbReference>
<accession>A0A6C0R2L1</accession>
<name>A0A6C0R2L1_9CAUD</name>
<proteinExistence type="predicted"/>
<dbReference type="EMBL" id="MN877442">
    <property type="protein sequence ID" value="QHZ59724.1"/>
    <property type="molecule type" value="Genomic_DNA"/>
</dbReference>
<organism evidence="1 2">
    <name type="scientific">Alteromonas phage vB_AmeM_PT11-V22</name>
    <dbReference type="NCBI Taxonomy" id="2704031"/>
    <lineage>
        <taxon>Viruses</taxon>
        <taxon>Duplodnaviria</taxon>
        <taxon>Heunggongvirae</taxon>
        <taxon>Uroviricota</taxon>
        <taxon>Caudoviricetes</taxon>
        <taxon>Myoalterovirus</taxon>
        <taxon>Myoalterovirus PT11V22</taxon>
    </lineage>
</organism>
<sequence length="369" mass="37684">MAVNPVQFLVASNASITDGSKIVNISGNVDCSRVYSGTAVFLGGADNPAEAVSGTSPDGSGNSTITLRNNWSQGDVVNQQMVTFNTNEGLAEAISNVREIVSNVSAIEDLATQGLIKRIDDNNYEVVNISSQGESLITANDASSQRSVMGLGSAATKDVGTAAGNVMEVGAFGVGVNQTTIISDINAVTDGSSGFYGINNGTIGKPEFGGNTFGVVTKFPYTNFQPQLFTGSVGTGNPTAAIRVYDDLTSSFSDWLEFHHSGNTNFNEFGGNVGDTIATGAAHGANYASFELPINSTSSPAGVSVAGAFSVVAKSGTATRVASTTVNFSGADSSKKIAVVSVTSSGAFTAGEVLILRSAANNSKITVNF</sequence>
<dbReference type="RefSeq" id="YP_009855710.1">
    <property type="nucleotide sequence ID" value="NC_048847.1"/>
</dbReference>
<dbReference type="GeneID" id="55626450"/>
<keyword evidence="2" id="KW-1185">Reference proteome</keyword>
<evidence type="ECO:0000313" key="2">
    <source>
        <dbReference type="Proteomes" id="UP000479357"/>
    </source>
</evidence>
<protein>
    <submittedName>
        <fullName evidence="1">Tail fiber</fullName>
    </submittedName>
</protein>
<dbReference type="KEGG" id="vg:55626450"/>